<dbReference type="AlphaFoldDB" id="A0A0B6YEQ1"/>
<organism evidence="1">
    <name type="scientific">Arion vulgaris</name>
    <dbReference type="NCBI Taxonomy" id="1028688"/>
    <lineage>
        <taxon>Eukaryota</taxon>
        <taxon>Metazoa</taxon>
        <taxon>Spiralia</taxon>
        <taxon>Lophotrochozoa</taxon>
        <taxon>Mollusca</taxon>
        <taxon>Gastropoda</taxon>
        <taxon>Heterobranchia</taxon>
        <taxon>Euthyneura</taxon>
        <taxon>Panpulmonata</taxon>
        <taxon>Eupulmonata</taxon>
        <taxon>Stylommatophora</taxon>
        <taxon>Helicina</taxon>
        <taxon>Arionoidea</taxon>
        <taxon>Arionidae</taxon>
        <taxon>Arion</taxon>
    </lineage>
</organism>
<name>A0A0B6YEQ1_9EUPU</name>
<gene>
    <name evidence="1" type="primary">ORF21612</name>
</gene>
<feature type="non-terminal residue" evidence="1">
    <location>
        <position position="1"/>
    </location>
</feature>
<dbReference type="EMBL" id="HACG01007080">
    <property type="protein sequence ID" value="CEK53945.1"/>
    <property type="molecule type" value="Transcribed_RNA"/>
</dbReference>
<evidence type="ECO:0000313" key="1">
    <source>
        <dbReference type="EMBL" id="CEK53945.1"/>
    </source>
</evidence>
<reference evidence="1" key="1">
    <citation type="submission" date="2014-12" db="EMBL/GenBank/DDBJ databases">
        <title>Insight into the proteome of Arion vulgaris.</title>
        <authorList>
            <person name="Aradska J."/>
            <person name="Bulat T."/>
            <person name="Smidak R."/>
            <person name="Sarate P."/>
            <person name="Gangsoo J."/>
            <person name="Sialana F."/>
            <person name="Bilban M."/>
            <person name="Lubec G."/>
        </authorList>
    </citation>
    <scope>NUCLEOTIDE SEQUENCE</scope>
    <source>
        <tissue evidence="1">Skin</tissue>
    </source>
</reference>
<proteinExistence type="predicted"/>
<sequence>LCLNNNHIECVLPKLKTASGSLGKSRTAFTGVNKNIDCFPENCGQVLQNLEVLHLGYNGIKDLAALQLIRVP</sequence>
<feature type="non-terminal residue" evidence="1">
    <location>
        <position position="72"/>
    </location>
</feature>
<dbReference type="InterPro" id="IPR001611">
    <property type="entry name" value="Leu-rich_rpt"/>
</dbReference>
<protein>
    <submittedName>
        <fullName evidence="1">Uncharacterized protein</fullName>
    </submittedName>
</protein>
<dbReference type="PROSITE" id="PS51450">
    <property type="entry name" value="LRR"/>
    <property type="match status" value="1"/>
</dbReference>
<accession>A0A0B6YEQ1</accession>